<feature type="domain" description="NAD/GMP synthase" evidence="1">
    <location>
        <begin position="9"/>
        <end position="86"/>
    </location>
</feature>
<dbReference type="PANTHER" id="PTHR43169">
    <property type="entry name" value="EXSB FAMILY PROTEIN"/>
    <property type="match status" value="1"/>
</dbReference>
<organism evidence="2 3">
    <name type="scientific">Methanomicrobium antiquum</name>
    <dbReference type="NCBI Taxonomy" id="487686"/>
    <lineage>
        <taxon>Archaea</taxon>
        <taxon>Methanobacteriati</taxon>
        <taxon>Methanobacteriota</taxon>
        <taxon>Stenosarchaea group</taxon>
        <taxon>Methanomicrobia</taxon>
        <taxon>Methanomicrobiales</taxon>
        <taxon>Methanomicrobiaceae</taxon>
        <taxon>Methanomicrobium</taxon>
    </lineage>
</organism>
<dbReference type="PIRSF" id="PIRSF006661">
    <property type="entry name" value="PP-lp_UCP006661"/>
    <property type="match status" value="1"/>
</dbReference>
<dbReference type="InterPro" id="IPR014729">
    <property type="entry name" value="Rossmann-like_a/b/a_fold"/>
</dbReference>
<dbReference type="CDD" id="cd01990">
    <property type="entry name" value="LarE-like"/>
    <property type="match status" value="1"/>
</dbReference>
<keyword evidence="3" id="KW-1185">Reference proteome</keyword>
<proteinExistence type="predicted"/>
<gene>
    <name evidence="2" type="primary">larE</name>
    <name evidence="2" type="ORF">L1994_00685</name>
</gene>
<dbReference type="Gene3D" id="3.40.50.620">
    <property type="entry name" value="HUPs"/>
    <property type="match status" value="1"/>
</dbReference>
<dbReference type="AlphaFoldDB" id="A0AAF0FLY5"/>
<dbReference type="RefSeq" id="WP_278099785.1">
    <property type="nucleotide sequence ID" value="NZ_CP091092.1"/>
</dbReference>
<keyword evidence="2" id="KW-0808">Transferase</keyword>
<name>A0AAF0FLY5_9EURY</name>
<reference evidence="2" key="1">
    <citation type="submission" date="2022-01" db="EMBL/GenBank/DDBJ databases">
        <title>Complete genome of Methanomicrobium antiquum DSM 21220.</title>
        <authorList>
            <person name="Chen S.-C."/>
            <person name="You Y.-T."/>
            <person name="Zhou Y.-Z."/>
            <person name="Lai M.-C."/>
        </authorList>
    </citation>
    <scope>NUCLEOTIDE SEQUENCE</scope>
    <source>
        <strain evidence="2">DSM 21220</strain>
    </source>
</reference>
<dbReference type="NCBIfam" id="TIGR00268">
    <property type="entry name" value="ATP-dependent sacrificial sulfur transferase LarE"/>
    <property type="match status" value="1"/>
</dbReference>
<dbReference type="InterPro" id="IPR022310">
    <property type="entry name" value="NAD/GMP_synthase"/>
</dbReference>
<protein>
    <submittedName>
        <fullName evidence="2">ATP-dependent sacrificial sulfur transferase LarE</fullName>
    </submittedName>
</protein>
<dbReference type="GO" id="GO:0006163">
    <property type="term" value="P:purine nucleotide metabolic process"/>
    <property type="evidence" value="ECO:0007669"/>
    <property type="project" value="UniProtKB-ARBA"/>
</dbReference>
<dbReference type="Pfam" id="PF02540">
    <property type="entry name" value="NAD_synthase"/>
    <property type="match status" value="1"/>
</dbReference>
<dbReference type="GO" id="GO:0016783">
    <property type="term" value="F:sulfurtransferase activity"/>
    <property type="evidence" value="ECO:0007669"/>
    <property type="project" value="InterPro"/>
</dbReference>
<dbReference type="GeneID" id="79948867"/>
<accession>A0AAF0FLY5</accession>
<dbReference type="KEGG" id="manq:L1994_00685"/>
<dbReference type="SUPFAM" id="SSF52402">
    <property type="entry name" value="Adenine nucleotide alpha hydrolases-like"/>
    <property type="match status" value="1"/>
</dbReference>
<dbReference type="EMBL" id="CP091092">
    <property type="protein sequence ID" value="WFN36948.1"/>
    <property type="molecule type" value="Genomic_DNA"/>
</dbReference>
<evidence type="ECO:0000313" key="2">
    <source>
        <dbReference type="EMBL" id="WFN36948.1"/>
    </source>
</evidence>
<dbReference type="InterPro" id="IPR052188">
    <property type="entry name" value="Ni-pincer_cofactor_biosynth"/>
</dbReference>
<dbReference type="InterPro" id="IPR005232">
    <property type="entry name" value="LarE"/>
</dbReference>
<evidence type="ECO:0000313" key="3">
    <source>
        <dbReference type="Proteomes" id="UP001218895"/>
    </source>
</evidence>
<sequence length="266" mass="29216">MNSTAKEKYEFLKKILSSKEKIAVAYSGGADSALLSAIAASLPGTDAVGIFLNSPLVPEREYESAIKTAEEIGILLIVVDFDPLFIDGFSKNQKKRCYLCKKEMMKIIKGTAEQNGISDIADGLNASDISEFRPGIPACEEEGVWHPFVDADITKKDIREISRSLGFSFADKPSSACLASRIPYGDLITAEKLKIIESAEEVLFSLCLSTVRVRAHGDIARIETSIDDFEKILKNRELIAGEFKKLGFSYICLDVEGFRSGSLDRP</sequence>
<dbReference type="Proteomes" id="UP001218895">
    <property type="component" value="Chromosome"/>
</dbReference>
<evidence type="ECO:0000259" key="1">
    <source>
        <dbReference type="Pfam" id="PF02540"/>
    </source>
</evidence>
<dbReference type="PANTHER" id="PTHR43169:SF2">
    <property type="entry name" value="NAD_GMP SYNTHASE DOMAIN-CONTAINING PROTEIN"/>
    <property type="match status" value="1"/>
</dbReference>